<comment type="caution">
    <text evidence="1">The sequence shown here is derived from an EMBL/GenBank/DDBJ whole genome shotgun (WGS) entry which is preliminary data.</text>
</comment>
<keyword evidence="2" id="KW-1185">Reference proteome</keyword>
<protein>
    <submittedName>
        <fullName evidence="1">Uncharacterized protein</fullName>
    </submittedName>
</protein>
<sequence>MFIFKTTSTEFTTVTSKVPAYVLNSHTSDNTISLSASILQHQVRRLPIG</sequence>
<dbReference type="Proteomes" id="UP000634011">
    <property type="component" value="Unassembled WGS sequence"/>
</dbReference>
<reference evidence="1" key="1">
    <citation type="submission" date="2020-08" db="EMBL/GenBank/DDBJ databases">
        <title>Novel species isolated from subtropical streams in China.</title>
        <authorList>
            <person name="Lu H."/>
        </authorList>
    </citation>
    <scope>NUCLEOTIDE SEQUENCE</scope>
    <source>
        <strain evidence="1">KACC 12607</strain>
    </source>
</reference>
<dbReference type="EMBL" id="JACOFV010000009">
    <property type="protein sequence ID" value="MBC3862630.1"/>
    <property type="molecule type" value="Genomic_DNA"/>
</dbReference>
<evidence type="ECO:0000313" key="2">
    <source>
        <dbReference type="Proteomes" id="UP000634011"/>
    </source>
</evidence>
<accession>A0A923HGK8</accession>
<evidence type="ECO:0000313" key="1">
    <source>
        <dbReference type="EMBL" id="MBC3862630.1"/>
    </source>
</evidence>
<proteinExistence type="predicted"/>
<name>A0A923HGK8_9BURK</name>
<organism evidence="1 2">
    <name type="scientific">Undibacterium jejuense</name>
    <dbReference type="NCBI Taxonomy" id="1344949"/>
    <lineage>
        <taxon>Bacteria</taxon>
        <taxon>Pseudomonadati</taxon>
        <taxon>Pseudomonadota</taxon>
        <taxon>Betaproteobacteria</taxon>
        <taxon>Burkholderiales</taxon>
        <taxon>Oxalobacteraceae</taxon>
        <taxon>Undibacterium</taxon>
    </lineage>
</organism>
<dbReference type="AlphaFoldDB" id="A0A923HGK8"/>
<gene>
    <name evidence="1" type="ORF">H8K32_11000</name>
</gene>